<keyword evidence="6" id="KW-1185">Reference proteome</keyword>
<gene>
    <name evidence="5" type="ORF">HKD39_13100</name>
</gene>
<evidence type="ECO:0000313" key="5">
    <source>
        <dbReference type="EMBL" id="NNG36628.1"/>
    </source>
</evidence>
<dbReference type="InterPro" id="IPR000843">
    <property type="entry name" value="HTH_LacI"/>
</dbReference>
<name>A0A849ABW4_9ACTN</name>
<dbReference type="Proteomes" id="UP000562984">
    <property type="component" value="Unassembled WGS sequence"/>
</dbReference>
<accession>A0A849ABW4</accession>
<dbReference type="SUPFAM" id="SSF53822">
    <property type="entry name" value="Periplasmic binding protein-like I"/>
    <property type="match status" value="1"/>
</dbReference>
<dbReference type="InterPro" id="IPR010982">
    <property type="entry name" value="Lambda_DNA-bd_dom_sf"/>
</dbReference>
<dbReference type="GO" id="GO:0000976">
    <property type="term" value="F:transcription cis-regulatory region binding"/>
    <property type="evidence" value="ECO:0007669"/>
    <property type="project" value="TreeGrafter"/>
</dbReference>
<evidence type="ECO:0000256" key="1">
    <source>
        <dbReference type="ARBA" id="ARBA00023015"/>
    </source>
</evidence>
<keyword evidence="3" id="KW-0804">Transcription</keyword>
<dbReference type="InterPro" id="IPR001761">
    <property type="entry name" value="Peripla_BP/Lac1_sug-bd_dom"/>
</dbReference>
<dbReference type="SMART" id="SM00354">
    <property type="entry name" value="HTH_LACI"/>
    <property type="match status" value="1"/>
</dbReference>
<evidence type="ECO:0000313" key="6">
    <source>
        <dbReference type="Proteomes" id="UP000562984"/>
    </source>
</evidence>
<dbReference type="Pfam" id="PF00532">
    <property type="entry name" value="Peripla_BP_1"/>
    <property type="match status" value="1"/>
</dbReference>
<dbReference type="AlphaFoldDB" id="A0A849ABW4"/>
<dbReference type="Pfam" id="PF00356">
    <property type="entry name" value="LacI"/>
    <property type="match status" value="1"/>
</dbReference>
<dbReference type="PANTHER" id="PTHR30146:SF109">
    <property type="entry name" value="HTH-TYPE TRANSCRIPTIONAL REGULATOR GALS"/>
    <property type="match status" value="1"/>
</dbReference>
<dbReference type="CDD" id="cd01392">
    <property type="entry name" value="HTH_LacI"/>
    <property type="match status" value="1"/>
</dbReference>
<organism evidence="5 6">
    <name type="scientific">Nakamurella aerolata</name>
    <dbReference type="NCBI Taxonomy" id="1656892"/>
    <lineage>
        <taxon>Bacteria</taxon>
        <taxon>Bacillati</taxon>
        <taxon>Actinomycetota</taxon>
        <taxon>Actinomycetes</taxon>
        <taxon>Nakamurellales</taxon>
        <taxon>Nakamurellaceae</taxon>
        <taxon>Nakamurella</taxon>
    </lineage>
</organism>
<dbReference type="PROSITE" id="PS50932">
    <property type="entry name" value="HTH_LACI_2"/>
    <property type="match status" value="1"/>
</dbReference>
<sequence>MVIRPGASDPPTLRQVAELAGVSIKTASRALRQEGYVAPATAERVRTAARSIGYRVNAIASELRRGSVSTLVGLITGDLANPFYSRLARGVERELHPAGLQLVTGSSEEDPGAEAALVDALLQRRVRALLIVSAADDHSALSDDLARGVPLVFLDRPPVGLLADSVLIDNAAGAAAAVRHLIAAGHRRIGIVSDLSRLASQQDRLDGVAAAMAAAGIGDWQRWCRQDAHDIAAARLAVNDLLDADPAPTALLCLNNRITAGALTALQGRNGSATGAQATALIGFDDFELSELLGVTVVGYDAEDMGRAAARLALERMDDPQRAVRKVVIPTRLIRRGSGERAPAP</sequence>
<dbReference type="Gene3D" id="1.10.260.40">
    <property type="entry name" value="lambda repressor-like DNA-binding domains"/>
    <property type="match status" value="1"/>
</dbReference>
<keyword evidence="2 5" id="KW-0238">DNA-binding</keyword>
<evidence type="ECO:0000256" key="3">
    <source>
        <dbReference type="ARBA" id="ARBA00023163"/>
    </source>
</evidence>
<evidence type="ECO:0000256" key="2">
    <source>
        <dbReference type="ARBA" id="ARBA00023125"/>
    </source>
</evidence>
<keyword evidence="1" id="KW-0805">Transcription regulation</keyword>
<dbReference type="PANTHER" id="PTHR30146">
    <property type="entry name" value="LACI-RELATED TRANSCRIPTIONAL REPRESSOR"/>
    <property type="match status" value="1"/>
</dbReference>
<reference evidence="5 6" key="1">
    <citation type="submission" date="2020-05" db="EMBL/GenBank/DDBJ databases">
        <title>Nakamurella sp. DB0629 isolated from air conditioner.</title>
        <authorList>
            <person name="Kim D.H."/>
            <person name="Kim D.-U."/>
        </authorList>
    </citation>
    <scope>NUCLEOTIDE SEQUENCE [LARGE SCALE GENOMIC DNA]</scope>
    <source>
        <strain evidence="5 6">DB0629</strain>
    </source>
</reference>
<dbReference type="CDD" id="cd06267">
    <property type="entry name" value="PBP1_LacI_sugar_binding-like"/>
    <property type="match status" value="1"/>
</dbReference>
<proteinExistence type="predicted"/>
<protein>
    <submittedName>
        <fullName evidence="5">LacI family DNA-binding transcriptional regulator</fullName>
    </submittedName>
</protein>
<evidence type="ECO:0000259" key="4">
    <source>
        <dbReference type="PROSITE" id="PS50932"/>
    </source>
</evidence>
<dbReference type="SUPFAM" id="SSF47413">
    <property type="entry name" value="lambda repressor-like DNA-binding domains"/>
    <property type="match status" value="1"/>
</dbReference>
<dbReference type="RefSeq" id="WP_171200319.1">
    <property type="nucleotide sequence ID" value="NZ_JABEND010000007.1"/>
</dbReference>
<dbReference type="EMBL" id="JABEND010000007">
    <property type="protein sequence ID" value="NNG36628.1"/>
    <property type="molecule type" value="Genomic_DNA"/>
</dbReference>
<comment type="caution">
    <text evidence="5">The sequence shown here is derived from an EMBL/GenBank/DDBJ whole genome shotgun (WGS) entry which is preliminary data.</text>
</comment>
<dbReference type="Gene3D" id="3.40.50.2300">
    <property type="match status" value="2"/>
</dbReference>
<feature type="domain" description="HTH lacI-type" evidence="4">
    <location>
        <begin position="11"/>
        <end position="65"/>
    </location>
</feature>
<dbReference type="GO" id="GO:0003700">
    <property type="term" value="F:DNA-binding transcription factor activity"/>
    <property type="evidence" value="ECO:0007669"/>
    <property type="project" value="TreeGrafter"/>
</dbReference>
<dbReference type="InterPro" id="IPR028082">
    <property type="entry name" value="Peripla_BP_I"/>
</dbReference>